<dbReference type="Proteomes" id="UP000199701">
    <property type="component" value="Unassembled WGS sequence"/>
</dbReference>
<dbReference type="AlphaFoldDB" id="A0A1I0P227"/>
<keyword evidence="2" id="KW-1185">Reference proteome</keyword>
<dbReference type="SUPFAM" id="SSF50814">
    <property type="entry name" value="Lipocalins"/>
    <property type="match status" value="1"/>
</dbReference>
<dbReference type="EMBL" id="FOJI01000004">
    <property type="protein sequence ID" value="SEW08216.1"/>
    <property type="molecule type" value="Genomic_DNA"/>
</dbReference>
<name>A0A1I0P227_9FIRM</name>
<protein>
    <submittedName>
        <fullName evidence="1">Uncharacterized beta-barrel protein YwiB, DUF1934 family</fullName>
    </submittedName>
</protein>
<dbReference type="STRING" id="99656.SAMN05421659_10496"/>
<accession>A0A1I0P227</accession>
<gene>
    <name evidence="1" type="ORF">SAMN05421659_10496</name>
</gene>
<evidence type="ECO:0000313" key="2">
    <source>
        <dbReference type="Proteomes" id="UP000199701"/>
    </source>
</evidence>
<dbReference type="InterPro" id="IPR015231">
    <property type="entry name" value="DUF1934"/>
</dbReference>
<evidence type="ECO:0000313" key="1">
    <source>
        <dbReference type="EMBL" id="SEW08216.1"/>
    </source>
</evidence>
<dbReference type="RefSeq" id="WP_092451857.1">
    <property type="nucleotide sequence ID" value="NZ_FOJI01000004.1"/>
</dbReference>
<sequence>MTENVLITIKGLQFDAADENLIEQINIGRLSEINNKIYVKYDEILDGENSLTRNLIKISEDSVEITKRGPVSAHMQFCASEKTTSLYKTPFGSLQLSILARNVDIDKKKEAINILIEYSIEVNDEQISENKIQICIRQQEKAENLI</sequence>
<dbReference type="InterPro" id="IPR012674">
    <property type="entry name" value="Calycin"/>
</dbReference>
<dbReference type="Gene3D" id="2.40.128.20">
    <property type="match status" value="1"/>
</dbReference>
<reference evidence="1 2" key="1">
    <citation type="submission" date="2016-10" db="EMBL/GenBank/DDBJ databases">
        <authorList>
            <person name="de Groot N.N."/>
        </authorList>
    </citation>
    <scope>NUCLEOTIDE SEQUENCE [LARGE SCALE GENOMIC DNA]</scope>
    <source>
        <strain evidence="1 2">DSM 9179</strain>
    </source>
</reference>
<proteinExistence type="predicted"/>
<dbReference type="Pfam" id="PF09148">
    <property type="entry name" value="DUF1934"/>
    <property type="match status" value="1"/>
</dbReference>
<organism evidence="1 2">
    <name type="scientific">[Clostridium] fimetarium</name>
    <dbReference type="NCBI Taxonomy" id="99656"/>
    <lineage>
        <taxon>Bacteria</taxon>
        <taxon>Bacillati</taxon>
        <taxon>Bacillota</taxon>
        <taxon>Clostridia</taxon>
        <taxon>Lachnospirales</taxon>
        <taxon>Lachnospiraceae</taxon>
    </lineage>
</organism>
<dbReference type="OrthoDB" id="1680906at2"/>